<dbReference type="PANTHER" id="PTHR44272">
    <property type="entry name" value="DNAJ DOMAIN (PROKARYOTIC HEAT SHOCK PROTEIN)"/>
    <property type="match status" value="1"/>
</dbReference>
<dbReference type="EMBL" id="NMUH01002923">
    <property type="protein sequence ID" value="MQM02823.1"/>
    <property type="molecule type" value="Genomic_DNA"/>
</dbReference>
<dbReference type="GO" id="GO:0005783">
    <property type="term" value="C:endoplasmic reticulum"/>
    <property type="evidence" value="ECO:0007669"/>
    <property type="project" value="UniProtKB-ARBA"/>
</dbReference>
<dbReference type="PANTHER" id="PTHR44272:SF3">
    <property type="entry name" value="J DOMAIN-CONTAINING PROTEIN"/>
    <property type="match status" value="1"/>
</dbReference>
<dbReference type="InterPro" id="IPR052812">
    <property type="entry name" value="Plant_DnaJ_domain"/>
</dbReference>
<evidence type="ECO:0000313" key="1">
    <source>
        <dbReference type="EMBL" id="MQM02823.1"/>
    </source>
</evidence>
<dbReference type="OrthoDB" id="10250354at2759"/>
<dbReference type="Proteomes" id="UP000652761">
    <property type="component" value="Unassembled WGS sequence"/>
</dbReference>
<dbReference type="CDD" id="cd06257">
    <property type="entry name" value="DnaJ"/>
    <property type="match status" value="1"/>
</dbReference>
<dbReference type="AlphaFoldDB" id="A0A843VUW4"/>
<gene>
    <name evidence="1" type="ORF">Taro_035590</name>
</gene>
<dbReference type="InterPro" id="IPR001623">
    <property type="entry name" value="DnaJ_domain"/>
</dbReference>
<accession>A0A843VUW4</accession>
<evidence type="ECO:0000313" key="2">
    <source>
        <dbReference type="Proteomes" id="UP000652761"/>
    </source>
</evidence>
<dbReference type="SUPFAM" id="SSF46565">
    <property type="entry name" value="Chaperone J-domain"/>
    <property type="match status" value="1"/>
</dbReference>
<dbReference type="InterPro" id="IPR036869">
    <property type="entry name" value="J_dom_sf"/>
</dbReference>
<proteinExistence type="predicted"/>
<dbReference type="Gene3D" id="1.10.287.110">
    <property type="entry name" value="DnaJ domain"/>
    <property type="match status" value="1"/>
</dbReference>
<reference evidence="1" key="1">
    <citation type="submission" date="2017-07" db="EMBL/GenBank/DDBJ databases">
        <title>Taro Niue Genome Assembly and Annotation.</title>
        <authorList>
            <person name="Atibalentja N."/>
            <person name="Keating K."/>
            <person name="Fields C.J."/>
        </authorList>
    </citation>
    <scope>NUCLEOTIDE SEQUENCE</scope>
    <source>
        <strain evidence="1">Niue_2</strain>
        <tissue evidence="1">Leaf</tissue>
    </source>
</reference>
<comment type="caution">
    <text evidence="1">The sequence shown here is derived from an EMBL/GenBank/DDBJ whole genome shotgun (WGS) entry which is preliminary data.</text>
</comment>
<keyword evidence="2" id="KW-1185">Reference proteome</keyword>
<sequence>MVSGKMEGPSVPAVRRGPYEVLNVSRDSSDQEMKSEYRKLALKSLKKQWPSSSQWKLAMAKDPEASFFKRLEGLQPCDVSELKPGTHVFAVYGDNFFKTATYTVEALHAKSFEVVTQKLKEIEAQILVKRNDLRWFETEYRKALTSFQEVMNRYKLEKQSGQRLLLLYDCPNHHEL</sequence>
<organism evidence="1 2">
    <name type="scientific">Colocasia esculenta</name>
    <name type="common">Wild taro</name>
    <name type="synonym">Arum esculentum</name>
    <dbReference type="NCBI Taxonomy" id="4460"/>
    <lineage>
        <taxon>Eukaryota</taxon>
        <taxon>Viridiplantae</taxon>
        <taxon>Streptophyta</taxon>
        <taxon>Embryophyta</taxon>
        <taxon>Tracheophyta</taxon>
        <taxon>Spermatophyta</taxon>
        <taxon>Magnoliopsida</taxon>
        <taxon>Liliopsida</taxon>
        <taxon>Araceae</taxon>
        <taxon>Aroideae</taxon>
        <taxon>Colocasieae</taxon>
        <taxon>Colocasia</taxon>
    </lineage>
</organism>
<name>A0A843VUW4_COLES</name>
<protein>
    <submittedName>
        <fullName evidence="1">Uncharacterized protein</fullName>
    </submittedName>
</protein>